<organism evidence="6 7">
    <name type="scientific">Entomortierella chlamydospora</name>
    <dbReference type="NCBI Taxonomy" id="101097"/>
    <lineage>
        <taxon>Eukaryota</taxon>
        <taxon>Fungi</taxon>
        <taxon>Fungi incertae sedis</taxon>
        <taxon>Mucoromycota</taxon>
        <taxon>Mortierellomycotina</taxon>
        <taxon>Mortierellomycetes</taxon>
        <taxon>Mortierellales</taxon>
        <taxon>Mortierellaceae</taxon>
        <taxon>Entomortierella</taxon>
    </lineage>
</organism>
<evidence type="ECO:0000256" key="3">
    <source>
        <dbReference type="ARBA" id="ARBA00023242"/>
    </source>
</evidence>
<feature type="region of interest" description="Disordered" evidence="4">
    <location>
        <begin position="240"/>
        <end position="261"/>
    </location>
</feature>
<protein>
    <recommendedName>
        <fullName evidence="5">JmjC domain-containing protein</fullName>
    </recommendedName>
</protein>
<dbReference type="InterPro" id="IPR045109">
    <property type="entry name" value="LSDs-like"/>
</dbReference>
<dbReference type="SMART" id="SM00558">
    <property type="entry name" value="JmjC"/>
    <property type="match status" value="1"/>
</dbReference>
<dbReference type="AlphaFoldDB" id="A0A9P6MYH9"/>
<gene>
    <name evidence="6" type="ORF">BGZ80_007285</name>
</gene>
<comment type="caution">
    <text evidence="6">The sequence shown here is derived from an EMBL/GenBank/DDBJ whole genome shotgun (WGS) entry which is preliminary data.</text>
</comment>
<dbReference type="GO" id="GO:0000118">
    <property type="term" value="C:histone deacetylase complex"/>
    <property type="evidence" value="ECO:0007669"/>
    <property type="project" value="TreeGrafter"/>
</dbReference>
<feature type="compositionally biased region" description="Low complexity" evidence="4">
    <location>
        <begin position="92"/>
        <end position="103"/>
    </location>
</feature>
<dbReference type="PANTHER" id="PTHR12549:SF38">
    <property type="entry name" value="JMJC DOMAIN-CONTAINING HISTONE DEMETHYLASE 2, ISOFORM A"/>
    <property type="match status" value="1"/>
</dbReference>
<dbReference type="GO" id="GO:0046872">
    <property type="term" value="F:metal ion binding"/>
    <property type="evidence" value="ECO:0007669"/>
    <property type="project" value="UniProtKB-KW"/>
</dbReference>
<name>A0A9P6MYH9_9FUNG</name>
<dbReference type="EMBL" id="JAAAID010000370">
    <property type="protein sequence ID" value="KAG0018347.1"/>
    <property type="molecule type" value="Genomic_DNA"/>
</dbReference>
<dbReference type="InterPro" id="IPR003347">
    <property type="entry name" value="JmjC_dom"/>
</dbReference>
<comment type="subcellular location">
    <subcellularLocation>
        <location evidence="1">Nucleus</location>
    </subcellularLocation>
</comment>
<feature type="domain" description="JmjC" evidence="5">
    <location>
        <begin position="637"/>
        <end position="839"/>
    </location>
</feature>
<evidence type="ECO:0000313" key="6">
    <source>
        <dbReference type="EMBL" id="KAG0018347.1"/>
    </source>
</evidence>
<dbReference type="GO" id="GO:0032454">
    <property type="term" value="F:histone H3K9 demethylase activity"/>
    <property type="evidence" value="ECO:0007669"/>
    <property type="project" value="InterPro"/>
</dbReference>
<dbReference type="SUPFAM" id="SSF51197">
    <property type="entry name" value="Clavaminate synthase-like"/>
    <property type="match status" value="1"/>
</dbReference>
<sequence length="868" mass="98489">MDTDIRVTNYSRGDLDRGSDIEFLDDGSSLSEYEQSSGDDDAVITRYGGRRGSKAAGQSSPPPPTLLPALESSQPSSRGDMHSLLPRTLKISSSSTRRSSQSQALNINPIPACNSRPYMPTLPSAQSPLRATSSSFPLFTLLQRPARPVITQDDKDWTEMVMKFDPKLNRFRYAISNPSEKLNDTSRRILEEAFKANQAQVDRLSEEDYEFFGVIAETTSNLARSYLKDLIKINAISTTPSSPKKKHAHETVGVHNSPATNLKRSKESGIMKPATNDVAAIKCTNNTTKSELIVRKFIPSQHRVLQNRRCMAYKVADVEFCKPCVCRQAQYICQFHEFRYFYVKTMRDADNISKHVYGPDFYSNPRVDASFRFDKADLGKEESDYIIAYTHSLSQDLFHSESKHVLDALKNDEGDMDDDGARRSDYVRRPSQDRQYCEICKASIVSGYWMCCVCAQDVCLDCFETLNEDSTCTRHRPHKKEQFVPCGRFHISTLTNSINSLNARVQNLPRHLVETAGSSAFKPSKASRPSKAKAEMEYRTPLKPSGESITLDEFRIGWRQGEVILLSGVGKRLEKDWSPKYLIAAYGDVAVTTLDIKTQHSQEMTLKEYFDNHFVGRVTDPARRMMEWPSEPFQDVFEDLFADLLNALPLPDYTKLRGVFNLVRYFPIGQIGVDLSPKLYPSQGLGPNCLDYGSIPISCELSDSIYICVYTNPPNESREPSPQSSKSISSTVVWDVYRAEDRHLVQSYIEQEMSKEKKRKITDPFTFRTHYLSPSDQEELYRKTGARPYRVLQNLGDAIMIPAGCVRQARYIHDAILVGLDFVSPERFGVTLQWQKELRAMNLKRRIKKSPDVLMAKDILFYSTLAVL</sequence>
<accession>A0A9P6MYH9</accession>
<evidence type="ECO:0000256" key="4">
    <source>
        <dbReference type="SAM" id="MobiDB-lite"/>
    </source>
</evidence>
<evidence type="ECO:0000256" key="2">
    <source>
        <dbReference type="ARBA" id="ARBA00022723"/>
    </source>
</evidence>
<dbReference type="PANTHER" id="PTHR12549">
    <property type="entry name" value="JMJC DOMAIN-CONTAINING HISTONE DEMETHYLATION PROTEIN"/>
    <property type="match status" value="1"/>
</dbReference>
<dbReference type="Proteomes" id="UP000703661">
    <property type="component" value="Unassembled WGS sequence"/>
</dbReference>
<proteinExistence type="predicted"/>
<keyword evidence="3" id="KW-0539">Nucleus</keyword>
<evidence type="ECO:0000313" key="7">
    <source>
        <dbReference type="Proteomes" id="UP000703661"/>
    </source>
</evidence>
<dbReference type="GO" id="GO:0031490">
    <property type="term" value="F:chromatin DNA binding"/>
    <property type="evidence" value="ECO:0007669"/>
    <property type="project" value="TreeGrafter"/>
</dbReference>
<dbReference type="PROSITE" id="PS51184">
    <property type="entry name" value="JMJC"/>
    <property type="match status" value="1"/>
</dbReference>
<feature type="region of interest" description="Disordered" evidence="4">
    <location>
        <begin position="519"/>
        <end position="539"/>
    </location>
</feature>
<feature type="compositionally biased region" description="Polar residues" evidence="4">
    <location>
        <begin position="1"/>
        <end position="11"/>
    </location>
</feature>
<feature type="region of interest" description="Disordered" evidence="4">
    <location>
        <begin position="1"/>
        <end position="112"/>
    </location>
</feature>
<dbReference type="GO" id="GO:0003712">
    <property type="term" value="F:transcription coregulator activity"/>
    <property type="evidence" value="ECO:0007669"/>
    <property type="project" value="TreeGrafter"/>
</dbReference>
<reference evidence="6" key="1">
    <citation type="journal article" date="2020" name="Fungal Divers.">
        <title>Resolving the Mortierellaceae phylogeny through synthesis of multi-gene phylogenetics and phylogenomics.</title>
        <authorList>
            <person name="Vandepol N."/>
            <person name="Liber J."/>
            <person name="Desiro A."/>
            <person name="Na H."/>
            <person name="Kennedy M."/>
            <person name="Barry K."/>
            <person name="Grigoriev I.V."/>
            <person name="Miller A.N."/>
            <person name="O'Donnell K."/>
            <person name="Stajich J.E."/>
            <person name="Bonito G."/>
        </authorList>
    </citation>
    <scope>NUCLEOTIDE SEQUENCE</scope>
    <source>
        <strain evidence="6">NRRL 2769</strain>
    </source>
</reference>
<keyword evidence="7" id="KW-1185">Reference proteome</keyword>
<feature type="compositionally biased region" description="Low complexity" evidence="4">
    <location>
        <begin position="519"/>
        <end position="529"/>
    </location>
</feature>
<keyword evidence="2" id="KW-0479">Metal-binding</keyword>
<dbReference type="GO" id="GO:0000785">
    <property type="term" value="C:chromatin"/>
    <property type="evidence" value="ECO:0007669"/>
    <property type="project" value="TreeGrafter"/>
</dbReference>
<dbReference type="Gene3D" id="2.60.120.650">
    <property type="entry name" value="Cupin"/>
    <property type="match status" value="1"/>
</dbReference>
<evidence type="ECO:0000259" key="5">
    <source>
        <dbReference type="PROSITE" id="PS51184"/>
    </source>
</evidence>
<evidence type="ECO:0000256" key="1">
    <source>
        <dbReference type="ARBA" id="ARBA00004123"/>
    </source>
</evidence>
<dbReference type="GO" id="GO:0006357">
    <property type="term" value="P:regulation of transcription by RNA polymerase II"/>
    <property type="evidence" value="ECO:0007669"/>
    <property type="project" value="TreeGrafter"/>
</dbReference>